<dbReference type="PANTHER" id="PTHR13593">
    <property type="match status" value="1"/>
</dbReference>
<evidence type="ECO:0000256" key="4">
    <source>
        <dbReference type="ARBA" id="ARBA00030474"/>
    </source>
</evidence>
<evidence type="ECO:0000256" key="3">
    <source>
        <dbReference type="ARBA" id="ARBA00019758"/>
    </source>
</evidence>
<dbReference type="PROSITE" id="PS50007">
    <property type="entry name" value="PIPLC_X_DOMAIN"/>
    <property type="match status" value="1"/>
</dbReference>
<evidence type="ECO:0000256" key="2">
    <source>
        <dbReference type="ARBA" id="ARBA00012581"/>
    </source>
</evidence>
<dbReference type="EMBL" id="JACCAT010000001">
    <property type="protein sequence ID" value="NYH11999.1"/>
    <property type="molecule type" value="Genomic_DNA"/>
</dbReference>
<evidence type="ECO:0000313" key="7">
    <source>
        <dbReference type="EMBL" id="NYH11999.1"/>
    </source>
</evidence>
<dbReference type="GO" id="GO:0004436">
    <property type="term" value="F:phosphatidylinositol diacylglycerol-lyase activity"/>
    <property type="evidence" value="ECO:0007669"/>
    <property type="project" value="UniProtKB-EC"/>
</dbReference>
<evidence type="ECO:0000256" key="1">
    <source>
        <dbReference type="ARBA" id="ARBA00001316"/>
    </source>
</evidence>
<proteinExistence type="predicted"/>
<organism evidence="7 8">
    <name type="scientific">Pseudomonas moraviensis</name>
    <dbReference type="NCBI Taxonomy" id="321662"/>
    <lineage>
        <taxon>Bacteria</taxon>
        <taxon>Pseudomonadati</taxon>
        <taxon>Pseudomonadota</taxon>
        <taxon>Gammaproteobacteria</taxon>
        <taxon>Pseudomonadales</taxon>
        <taxon>Pseudomonadaceae</taxon>
        <taxon>Pseudomonas</taxon>
    </lineage>
</organism>
<dbReference type="InterPro" id="IPR000909">
    <property type="entry name" value="PLipase_C_PInositol-sp_X_dom"/>
</dbReference>
<evidence type="ECO:0000256" key="5">
    <source>
        <dbReference type="ARBA" id="ARBA00030782"/>
    </source>
</evidence>
<dbReference type="GO" id="GO:0008081">
    <property type="term" value="F:phosphoric diester hydrolase activity"/>
    <property type="evidence" value="ECO:0007669"/>
    <property type="project" value="InterPro"/>
</dbReference>
<accession>A0A7Y9W0M5</accession>
<dbReference type="Gene3D" id="3.20.20.190">
    <property type="entry name" value="Phosphatidylinositol (PI) phosphodiesterase"/>
    <property type="match status" value="1"/>
</dbReference>
<dbReference type="SMART" id="SM00148">
    <property type="entry name" value="PLCXc"/>
    <property type="match status" value="1"/>
</dbReference>
<dbReference type="InterPro" id="IPR017946">
    <property type="entry name" value="PLC-like_Pdiesterase_TIM-brl"/>
</dbReference>
<comment type="catalytic activity">
    <reaction evidence="1">
        <text>a 1,2-diacyl-sn-glycero-3-phospho-(1D-myo-inositol) = 1D-myo-inositol 1,2-cyclic phosphate + a 1,2-diacyl-sn-glycerol</text>
        <dbReference type="Rhea" id="RHEA:17093"/>
        <dbReference type="ChEBI" id="CHEBI:17815"/>
        <dbReference type="ChEBI" id="CHEBI:57880"/>
        <dbReference type="ChEBI" id="CHEBI:58484"/>
        <dbReference type="EC" id="4.6.1.13"/>
    </reaction>
</comment>
<protein>
    <recommendedName>
        <fullName evidence="3">1-phosphatidylinositol phosphodiesterase</fullName>
        <ecNumber evidence="2">4.6.1.13</ecNumber>
    </recommendedName>
    <alternativeName>
        <fullName evidence="4">Phosphatidylinositol diacylglycerol-lyase</fullName>
    </alternativeName>
    <alternativeName>
        <fullName evidence="5">Phosphatidylinositol-specific phospholipase C</fullName>
    </alternativeName>
</protein>
<sequence length="293" mass="33193">MTDLNEFATHGWMAATPSIDTLSISDLTLPGTHNAGSDWRATYPVFGPPRHWLACQHDSFHAQLHHGARVLDVRLVYEPKADGVGKFRVHHGGHRNSRTLGNLITDVENFLTQNPDEFIILDLHSLDGNDFDYEYFNKVMIHLLGHRLIPSRNLSASLGQLKQINNEQRVFVAARSHWQLDRSIFIDYINHQWSGNDLTGTAELKQFIGNVLKSPPGSWKPWSLSATSFTALGGPVDIHKELNEWFDPDNSDWAMKCNIINVDFIEESRIVSFCRTVNQTKARIDATAERKLA</sequence>
<evidence type="ECO:0000259" key="6">
    <source>
        <dbReference type="SMART" id="SM00148"/>
    </source>
</evidence>
<dbReference type="InterPro" id="IPR051057">
    <property type="entry name" value="PI-PLC_domain"/>
</dbReference>
<dbReference type="SUPFAM" id="SSF51695">
    <property type="entry name" value="PLC-like phosphodiesterases"/>
    <property type="match status" value="1"/>
</dbReference>
<feature type="domain" description="Phosphatidylinositol-specific phospholipase C X" evidence="6">
    <location>
        <begin position="18"/>
        <end position="175"/>
    </location>
</feature>
<reference evidence="7 8" key="1">
    <citation type="submission" date="2020-07" db="EMBL/GenBank/DDBJ databases">
        <title>Exploring microbial biodiversity for novel pathways involved in the catabolism of aromatic compounds derived from lignin.</title>
        <authorList>
            <person name="Elkins J."/>
        </authorList>
    </citation>
    <scope>NUCLEOTIDE SEQUENCE [LARGE SCALE GENOMIC DNA]</scope>
    <source>
        <strain evidence="7 8">VanB</strain>
    </source>
</reference>
<dbReference type="AlphaFoldDB" id="A0A7Y9W0M5"/>
<dbReference type="GO" id="GO:0006629">
    <property type="term" value="P:lipid metabolic process"/>
    <property type="evidence" value="ECO:0007669"/>
    <property type="project" value="InterPro"/>
</dbReference>
<evidence type="ECO:0000313" key="8">
    <source>
        <dbReference type="Proteomes" id="UP000553035"/>
    </source>
</evidence>
<dbReference type="CDD" id="cd08557">
    <property type="entry name" value="PI-PLCc_bacteria_like"/>
    <property type="match status" value="1"/>
</dbReference>
<dbReference type="PANTHER" id="PTHR13593:SF113">
    <property type="entry name" value="SI:DKEY-266F7.9"/>
    <property type="match status" value="1"/>
</dbReference>
<keyword evidence="7" id="KW-0456">Lyase</keyword>
<dbReference type="Pfam" id="PF00388">
    <property type="entry name" value="PI-PLC-X"/>
    <property type="match status" value="1"/>
</dbReference>
<dbReference type="Proteomes" id="UP000553035">
    <property type="component" value="Unassembled WGS sequence"/>
</dbReference>
<gene>
    <name evidence="7" type="ORF">GGI52_005042</name>
</gene>
<comment type="caution">
    <text evidence="7">The sequence shown here is derived from an EMBL/GenBank/DDBJ whole genome shotgun (WGS) entry which is preliminary data.</text>
</comment>
<dbReference type="EC" id="4.6.1.13" evidence="2"/>
<dbReference type="RefSeq" id="WP_179695068.1">
    <property type="nucleotide sequence ID" value="NZ_JACCAT010000001.1"/>
</dbReference>
<name>A0A7Y9W0M5_9PSED</name>